<dbReference type="SMART" id="SM00563">
    <property type="entry name" value="PlsC"/>
    <property type="match status" value="1"/>
</dbReference>
<evidence type="ECO:0000313" key="9">
    <source>
        <dbReference type="Proteomes" id="UP001054902"/>
    </source>
</evidence>
<keyword evidence="2" id="KW-0444">Lipid biosynthesis</keyword>
<gene>
    <name evidence="8" type="ORF">CTEN210_15601</name>
</gene>
<keyword evidence="6" id="KW-1133">Transmembrane helix</keyword>
<sequence>MLQSTRFTYFAVWVLVLVPSVIEGFVPSGQLSRVGSSTFKDDASTATSHGEVSRKTSLLASPLFSLQSVAETQVSSSMHPLKASLTKTGMMAYVASMCVALPATLLPIAALHKAKIISKTKKEKISLRTSQFCSRWLMRLIPFAKLEVIKEQEAGDNNEAAIWVCNHTSMLDIFVLLAADKKLRGKKKRPIKIIYWKDLEKNFVTGLCFRMCGFFPVEMEDNGNGSNNVYKRASFKSLLRGIKEAFDEGFDIGILPEGQLNPSPEKGLQPVFPGAFTLAKMSKRPIRFMGLHGLHNLWHGDENIGMKVTGRDVKVRAYPFGKTFSSADEFVKSFESVIGYFGANGQDHPEWMNFLRNEEKQKSA</sequence>
<protein>
    <recommendedName>
        <fullName evidence="7">Phospholipid/glycerol acyltransferase domain-containing protein</fullName>
    </recommendedName>
</protein>
<organism evidence="8 9">
    <name type="scientific">Chaetoceros tenuissimus</name>
    <dbReference type="NCBI Taxonomy" id="426638"/>
    <lineage>
        <taxon>Eukaryota</taxon>
        <taxon>Sar</taxon>
        <taxon>Stramenopiles</taxon>
        <taxon>Ochrophyta</taxon>
        <taxon>Bacillariophyta</taxon>
        <taxon>Coscinodiscophyceae</taxon>
        <taxon>Chaetocerotophycidae</taxon>
        <taxon>Chaetocerotales</taxon>
        <taxon>Chaetocerotaceae</taxon>
        <taxon>Chaetoceros</taxon>
    </lineage>
</organism>
<keyword evidence="9" id="KW-1185">Reference proteome</keyword>
<dbReference type="Proteomes" id="UP001054902">
    <property type="component" value="Unassembled WGS sequence"/>
</dbReference>
<keyword evidence="5" id="KW-0012">Acyltransferase</keyword>
<evidence type="ECO:0000256" key="6">
    <source>
        <dbReference type="SAM" id="Phobius"/>
    </source>
</evidence>
<dbReference type="CDD" id="cd07989">
    <property type="entry name" value="LPLAT_AGPAT-like"/>
    <property type="match status" value="1"/>
</dbReference>
<keyword evidence="4" id="KW-0443">Lipid metabolism</keyword>
<evidence type="ECO:0000256" key="1">
    <source>
        <dbReference type="ARBA" id="ARBA00005189"/>
    </source>
</evidence>
<proteinExistence type="predicted"/>
<comment type="caution">
    <text evidence="8">The sequence shown here is derived from an EMBL/GenBank/DDBJ whole genome shotgun (WGS) entry which is preliminary data.</text>
</comment>
<evidence type="ECO:0000256" key="3">
    <source>
        <dbReference type="ARBA" id="ARBA00022679"/>
    </source>
</evidence>
<feature type="domain" description="Phospholipid/glycerol acyltransferase" evidence="7">
    <location>
        <begin position="161"/>
        <end position="294"/>
    </location>
</feature>
<dbReference type="PANTHER" id="PTHR10434">
    <property type="entry name" value="1-ACYL-SN-GLYCEROL-3-PHOSPHATE ACYLTRANSFERASE"/>
    <property type="match status" value="1"/>
</dbReference>
<keyword evidence="6" id="KW-0472">Membrane</keyword>
<evidence type="ECO:0000256" key="5">
    <source>
        <dbReference type="ARBA" id="ARBA00023315"/>
    </source>
</evidence>
<dbReference type="InterPro" id="IPR002123">
    <property type="entry name" value="Plipid/glycerol_acylTrfase"/>
</dbReference>
<dbReference type="AlphaFoldDB" id="A0AAD3DA06"/>
<dbReference type="GO" id="GO:0003841">
    <property type="term" value="F:1-acylglycerol-3-phosphate O-acyltransferase activity"/>
    <property type="evidence" value="ECO:0007669"/>
    <property type="project" value="TreeGrafter"/>
</dbReference>
<feature type="transmembrane region" description="Helical" evidence="6">
    <location>
        <begin position="7"/>
        <end position="26"/>
    </location>
</feature>
<evidence type="ECO:0000313" key="8">
    <source>
        <dbReference type="EMBL" id="GFH59125.1"/>
    </source>
</evidence>
<dbReference type="Pfam" id="PF01553">
    <property type="entry name" value="Acyltransferase"/>
    <property type="match status" value="1"/>
</dbReference>
<feature type="transmembrane region" description="Helical" evidence="6">
    <location>
        <begin position="90"/>
        <end position="111"/>
    </location>
</feature>
<keyword evidence="3" id="KW-0808">Transferase</keyword>
<evidence type="ECO:0000259" key="7">
    <source>
        <dbReference type="SMART" id="SM00563"/>
    </source>
</evidence>
<dbReference type="PANTHER" id="PTHR10434:SF64">
    <property type="entry name" value="1-ACYL-SN-GLYCEROL-3-PHOSPHATE ACYLTRANSFERASE-RELATED"/>
    <property type="match status" value="1"/>
</dbReference>
<dbReference type="GO" id="GO:0006654">
    <property type="term" value="P:phosphatidic acid biosynthetic process"/>
    <property type="evidence" value="ECO:0007669"/>
    <property type="project" value="TreeGrafter"/>
</dbReference>
<evidence type="ECO:0000256" key="2">
    <source>
        <dbReference type="ARBA" id="ARBA00022516"/>
    </source>
</evidence>
<accession>A0AAD3DA06</accession>
<dbReference type="SUPFAM" id="SSF69593">
    <property type="entry name" value="Glycerol-3-phosphate (1)-acyltransferase"/>
    <property type="match status" value="1"/>
</dbReference>
<evidence type="ECO:0000256" key="4">
    <source>
        <dbReference type="ARBA" id="ARBA00023098"/>
    </source>
</evidence>
<reference evidence="8 9" key="1">
    <citation type="journal article" date="2021" name="Sci. Rep.">
        <title>The genome of the diatom Chaetoceros tenuissimus carries an ancient integrated fragment of an extant virus.</title>
        <authorList>
            <person name="Hongo Y."/>
            <person name="Kimura K."/>
            <person name="Takaki Y."/>
            <person name="Yoshida Y."/>
            <person name="Baba S."/>
            <person name="Kobayashi G."/>
            <person name="Nagasaki K."/>
            <person name="Hano T."/>
            <person name="Tomaru Y."/>
        </authorList>
    </citation>
    <scope>NUCLEOTIDE SEQUENCE [LARGE SCALE GENOMIC DNA]</scope>
    <source>
        <strain evidence="8 9">NIES-3715</strain>
    </source>
</reference>
<keyword evidence="6" id="KW-0812">Transmembrane</keyword>
<name>A0AAD3DA06_9STRA</name>
<comment type="pathway">
    <text evidence="1">Lipid metabolism.</text>
</comment>
<dbReference type="EMBL" id="BLLK01000062">
    <property type="protein sequence ID" value="GFH59125.1"/>
    <property type="molecule type" value="Genomic_DNA"/>
</dbReference>